<name>A0A7T4DKB2_9MICO</name>
<proteinExistence type="predicted"/>
<feature type="compositionally biased region" description="Low complexity" evidence="4">
    <location>
        <begin position="69"/>
        <end position="105"/>
    </location>
</feature>
<sequence>MDSPHRDTATLTERRTRAIAAIAANSSTEPPVRGDVPALTDDSPVLGLIDLDEVAAAFAQLTAAFEPPATAATDPTATSDTDPAPTSDAGPAASADSDPTATDPAVKSGTTVLHAVACKAVPLLPLLRFYAEAGAGCEVASPGELELALSAGFRPETIVFDSPAKTMSELRRALALGISVNADSWEELARLDELVDDRTTSVIGVRINPQSGVGAIGAMSTATQTSKFGIGIADPGARDALIEAYLARPWLTQIHVHSGSQGITLDQAAAGIAAAVDLAREVNTRAGARQVTRIDIGGGLPVNFTSDEVTPTFAAYREVLDVVVPALNEFDIVTEFGRSLLAKAGTILTRVETAKTTGGRHIAMTHAGVQVATRTAYAPADWPLRILPFDVDGAPKRAEAVPTDVAGPACFAGDLLAENRDLSRLDVGDLVAVPDTGAYYFSNPFSYNLLPRVPVYGYRMVATARGVPGSAESENRLGAGVEFSLIRRGQTIAEILAEAGEPEISRL</sequence>
<protein>
    <submittedName>
        <fullName evidence="6">Diaminopimelate decarboxylase</fullName>
    </submittedName>
</protein>
<dbReference type="InterPro" id="IPR029066">
    <property type="entry name" value="PLP-binding_barrel"/>
</dbReference>
<keyword evidence="2 3" id="KW-0663">Pyridoxal phosphate</keyword>
<gene>
    <name evidence="6" type="ORF">I6H47_00855</name>
</gene>
<dbReference type="GO" id="GO:0008836">
    <property type="term" value="F:diaminopimelate decarboxylase activity"/>
    <property type="evidence" value="ECO:0007669"/>
    <property type="project" value="TreeGrafter"/>
</dbReference>
<reference evidence="6 7" key="1">
    <citation type="submission" date="2020-12" db="EMBL/GenBank/DDBJ databases">
        <title>FDA dAtabase for Regulatory Grade micrObial Sequences (FDA-ARGOS): Supporting development and validation of Infectious Disease Dx tests.</title>
        <authorList>
            <person name="Sproer C."/>
            <person name="Gronow S."/>
            <person name="Severitt S."/>
            <person name="Schroder I."/>
            <person name="Tallon L."/>
            <person name="Sadzewicz L."/>
            <person name="Zhao X."/>
            <person name="Boylan J."/>
            <person name="Ott S."/>
            <person name="Bowen H."/>
            <person name="Vavikolanu K."/>
            <person name="Mehta A."/>
            <person name="Aluvathingal J."/>
            <person name="Nadendla S."/>
            <person name="Lowell S."/>
            <person name="Myers T."/>
            <person name="Yan Y."/>
            <person name="Sichtig H."/>
        </authorList>
    </citation>
    <scope>NUCLEOTIDE SEQUENCE [LARGE SCALE GENOMIC DNA]</scope>
    <source>
        <strain evidence="6 7">FDAARGOS_990</strain>
    </source>
</reference>
<dbReference type="Pfam" id="PF02784">
    <property type="entry name" value="Orn_Arg_deC_N"/>
    <property type="match status" value="1"/>
</dbReference>
<dbReference type="GO" id="GO:0006596">
    <property type="term" value="P:polyamine biosynthetic process"/>
    <property type="evidence" value="ECO:0007669"/>
    <property type="project" value="InterPro"/>
</dbReference>
<evidence type="ECO:0000313" key="6">
    <source>
        <dbReference type="EMBL" id="QQB14584.1"/>
    </source>
</evidence>
<dbReference type="InterPro" id="IPR009006">
    <property type="entry name" value="Ala_racemase/Decarboxylase_C"/>
</dbReference>
<dbReference type="InterPro" id="IPR022644">
    <property type="entry name" value="De-COase2_N"/>
</dbReference>
<accession>A0A7T4DKB2</accession>
<dbReference type="Proteomes" id="UP000595374">
    <property type="component" value="Chromosome"/>
</dbReference>
<evidence type="ECO:0000256" key="4">
    <source>
        <dbReference type="SAM" id="MobiDB-lite"/>
    </source>
</evidence>
<dbReference type="InterPro" id="IPR000183">
    <property type="entry name" value="Orn/DAP/Arg_de-COase"/>
</dbReference>
<dbReference type="RefSeq" id="WP_198499642.1">
    <property type="nucleotide sequence ID" value="NZ_CP065989.1"/>
</dbReference>
<dbReference type="PANTHER" id="PTHR43727:SF3">
    <property type="entry name" value="GROUP IV DECARBOXYLASE"/>
    <property type="match status" value="1"/>
</dbReference>
<dbReference type="Gene3D" id="2.40.37.10">
    <property type="entry name" value="Lyase, Ornithine Decarboxylase, Chain A, domain 1"/>
    <property type="match status" value="1"/>
</dbReference>
<evidence type="ECO:0000259" key="5">
    <source>
        <dbReference type="Pfam" id="PF02784"/>
    </source>
</evidence>
<feature type="modified residue" description="N6-(pyridoxal phosphate)lysine" evidence="3">
    <location>
        <position position="119"/>
    </location>
</feature>
<dbReference type="InterPro" id="IPR022657">
    <property type="entry name" value="De-COase2_CS"/>
</dbReference>
<evidence type="ECO:0000256" key="1">
    <source>
        <dbReference type="ARBA" id="ARBA00001933"/>
    </source>
</evidence>
<dbReference type="SUPFAM" id="SSF51419">
    <property type="entry name" value="PLP-binding barrel"/>
    <property type="match status" value="1"/>
</dbReference>
<evidence type="ECO:0000313" key="7">
    <source>
        <dbReference type="Proteomes" id="UP000595374"/>
    </source>
</evidence>
<dbReference type="GO" id="GO:0009089">
    <property type="term" value="P:lysine biosynthetic process via diaminopimelate"/>
    <property type="evidence" value="ECO:0007669"/>
    <property type="project" value="TreeGrafter"/>
</dbReference>
<dbReference type="AlphaFoldDB" id="A0A7T4DKB2"/>
<organism evidence="6 7">
    <name type="scientific">Brevibacterium casei</name>
    <dbReference type="NCBI Taxonomy" id="33889"/>
    <lineage>
        <taxon>Bacteria</taxon>
        <taxon>Bacillati</taxon>
        <taxon>Actinomycetota</taxon>
        <taxon>Actinomycetes</taxon>
        <taxon>Micrococcales</taxon>
        <taxon>Brevibacteriaceae</taxon>
        <taxon>Brevibacterium</taxon>
    </lineage>
</organism>
<dbReference type="InterPro" id="IPR002433">
    <property type="entry name" value="Orn_de-COase"/>
</dbReference>
<dbReference type="EMBL" id="CP065989">
    <property type="protein sequence ID" value="QQB14584.1"/>
    <property type="molecule type" value="Genomic_DNA"/>
</dbReference>
<dbReference type="PANTHER" id="PTHR43727">
    <property type="entry name" value="DIAMINOPIMELATE DECARBOXYLASE"/>
    <property type="match status" value="1"/>
</dbReference>
<feature type="active site" description="Proton donor" evidence="3">
    <location>
        <position position="410"/>
    </location>
</feature>
<dbReference type="Gene3D" id="3.20.20.10">
    <property type="entry name" value="Alanine racemase"/>
    <property type="match status" value="1"/>
</dbReference>
<dbReference type="PRINTS" id="PR01179">
    <property type="entry name" value="ODADCRBXLASE"/>
</dbReference>
<feature type="domain" description="Orn/DAP/Arg decarboxylase 2 N-terminal" evidence="5">
    <location>
        <begin position="116"/>
        <end position="341"/>
    </location>
</feature>
<evidence type="ECO:0000256" key="3">
    <source>
        <dbReference type="PIRSR" id="PIRSR600183-50"/>
    </source>
</evidence>
<evidence type="ECO:0000256" key="2">
    <source>
        <dbReference type="ARBA" id="ARBA00022898"/>
    </source>
</evidence>
<dbReference type="PRINTS" id="PR01182">
    <property type="entry name" value="ORNDCRBXLASE"/>
</dbReference>
<dbReference type="PROSITE" id="PS00879">
    <property type="entry name" value="ODR_DC_2_2"/>
    <property type="match status" value="1"/>
</dbReference>
<comment type="cofactor">
    <cofactor evidence="1 3">
        <name>pyridoxal 5'-phosphate</name>
        <dbReference type="ChEBI" id="CHEBI:597326"/>
    </cofactor>
</comment>
<dbReference type="SUPFAM" id="SSF50621">
    <property type="entry name" value="Alanine racemase C-terminal domain-like"/>
    <property type="match status" value="1"/>
</dbReference>
<feature type="region of interest" description="Disordered" evidence="4">
    <location>
        <begin position="69"/>
        <end position="106"/>
    </location>
</feature>